<evidence type="ECO:0000256" key="5">
    <source>
        <dbReference type="ARBA" id="ARBA00022692"/>
    </source>
</evidence>
<dbReference type="InterPro" id="IPR000990">
    <property type="entry name" value="Innexin"/>
</dbReference>
<dbReference type="AlphaFoldDB" id="F1L247"/>
<feature type="transmembrane region" description="Helical" evidence="12">
    <location>
        <begin position="22"/>
        <end position="42"/>
    </location>
</feature>
<feature type="transmembrane region" description="Helical" evidence="12">
    <location>
        <begin position="288"/>
        <end position="313"/>
    </location>
</feature>
<feature type="region of interest" description="Disordered" evidence="13">
    <location>
        <begin position="462"/>
        <end position="493"/>
    </location>
</feature>
<evidence type="ECO:0000256" key="9">
    <source>
        <dbReference type="ARBA" id="ARBA00023065"/>
    </source>
</evidence>
<dbReference type="PANTHER" id="PTHR11893:SF9">
    <property type="entry name" value="INNEXIN-7"/>
    <property type="match status" value="1"/>
</dbReference>
<feature type="transmembrane region" description="Helical" evidence="12">
    <location>
        <begin position="197"/>
        <end position="223"/>
    </location>
</feature>
<evidence type="ECO:0000256" key="13">
    <source>
        <dbReference type="SAM" id="MobiDB-lite"/>
    </source>
</evidence>
<keyword evidence="9 12" id="KW-0406">Ion transport</keyword>
<evidence type="ECO:0000256" key="7">
    <source>
        <dbReference type="ARBA" id="ARBA00022949"/>
    </source>
</evidence>
<comment type="similarity">
    <text evidence="12">Belongs to the pannexin family.</text>
</comment>
<feature type="compositionally biased region" description="Basic and acidic residues" evidence="13">
    <location>
        <begin position="536"/>
        <end position="545"/>
    </location>
</feature>
<reference evidence="14" key="1">
    <citation type="journal article" date="2011" name="Genome Res.">
        <title>Deep small RNA sequencing from the nematode Ascaris reveals conservation, functional diversification, and novel developmental profiles.</title>
        <authorList>
            <person name="Wang J."/>
            <person name="Czech B."/>
            <person name="Crunk A."/>
            <person name="Wallace A."/>
            <person name="Mitreva M."/>
            <person name="Hannon G.J."/>
            <person name="Davis R.E."/>
        </authorList>
    </citation>
    <scope>NUCLEOTIDE SEQUENCE</scope>
</reference>
<keyword evidence="6" id="KW-0303">Gap junction</keyword>
<dbReference type="GO" id="GO:0034220">
    <property type="term" value="P:monoatomic ion transmembrane transport"/>
    <property type="evidence" value="ECO:0007669"/>
    <property type="project" value="UniProtKB-KW"/>
</dbReference>
<keyword evidence="4" id="KW-1003">Cell membrane</keyword>
<evidence type="ECO:0000313" key="14">
    <source>
        <dbReference type="EMBL" id="ADY44201.1"/>
    </source>
</evidence>
<evidence type="ECO:0000256" key="12">
    <source>
        <dbReference type="RuleBase" id="RU010713"/>
    </source>
</evidence>
<comment type="function">
    <text evidence="12">Structural component of the gap junctions.</text>
</comment>
<feature type="region of interest" description="Disordered" evidence="13">
    <location>
        <begin position="522"/>
        <end position="555"/>
    </location>
</feature>
<keyword evidence="10 12" id="KW-0472">Membrane</keyword>
<evidence type="ECO:0000256" key="2">
    <source>
        <dbReference type="ARBA" id="ARBA00004651"/>
    </source>
</evidence>
<keyword evidence="3 12" id="KW-0813">Transport</keyword>
<keyword evidence="5 12" id="KW-0812">Transmembrane</keyword>
<keyword evidence="11 12" id="KW-0407">Ion channel</keyword>
<evidence type="ECO:0000256" key="3">
    <source>
        <dbReference type="ARBA" id="ARBA00022448"/>
    </source>
</evidence>
<dbReference type="PANTHER" id="PTHR11893">
    <property type="entry name" value="INNEXIN"/>
    <property type="match status" value="1"/>
</dbReference>
<dbReference type="GO" id="GO:0005921">
    <property type="term" value="C:gap junction"/>
    <property type="evidence" value="ECO:0007669"/>
    <property type="project" value="UniProtKB-SubCell"/>
</dbReference>
<accession>F1L247</accession>
<evidence type="ECO:0000256" key="8">
    <source>
        <dbReference type="ARBA" id="ARBA00022989"/>
    </source>
</evidence>
<dbReference type="EMBL" id="JI169928">
    <property type="protein sequence ID" value="ADY44201.1"/>
    <property type="molecule type" value="mRNA"/>
</dbReference>
<protein>
    <recommendedName>
        <fullName evidence="12">Innexin</fullName>
    </recommendedName>
</protein>
<evidence type="ECO:0000256" key="10">
    <source>
        <dbReference type="ARBA" id="ARBA00023136"/>
    </source>
</evidence>
<evidence type="ECO:0000256" key="6">
    <source>
        <dbReference type="ARBA" id="ARBA00022868"/>
    </source>
</evidence>
<evidence type="ECO:0000256" key="11">
    <source>
        <dbReference type="ARBA" id="ARBA00023303"/>
    </source>
</evidence>
<organism evidence="14">
    <name type="scientific">Ascaris suum</name>
    <name type="common">Pig roundworm</name>
    <name type="synonym">Ascaris lumbricoides</name>
    <dbReference type="NCBI Taxonomy" id="6253"/>
    <lineage>
        <taxon>Eukaryota</taxon>
        <taxon>Metazoa</taxon>
        <taxon>Ecdysozoa</taxon>
        <taxon>Nematoda</taxon>
        <taxon>Chromadorea</taxon>
        <taxon>Rhabditida</taxon>
        <taxon>Spirurina</taxon>
        <taxon>Ascaridomorpha</taxon>
        <taxon>Ascaridoidea</taxon>
        <taxon>Ascarididae</taxon>
        <taxon>Ascaris</taxon>
    </lineage>
</organism>
<dbReference type="PRINTS" id="PR01262">
    <property type="entry name" value="INNEXIN"/>
</dbReference>
<keyword evidence="8 12" id="KW-1133">Transmembrane helix</keyword>
<comment type="subcellular location">
    <subcellularLocation>
        <location evidence="1">Cell junction</location>
        <location evidence="1">Gap junction</location>
    </subcellularLocation>
    <subcellularLocation>
        <location evidence="2 12">Cell membrane</location>
        <topology evidence="2 12">Multi-pass membrane protein</topology>
    </subcellularLocation>
</comment>
<dbReference type="Pfam" id="PF00876">
    <property type="entry name" value="Innexin"/>
    <property type="match status" value="1"/>
</dbReference>
<dbReference type="PROSITE" id="PS51013">
    <property type="entry name" value="PANNEXIN"/>
    <property type="match status" value="1"/>
</dbReference>
<sequence>MSFILRILTAVPYSNKPIAKDVVASLHSYFTCNMLIAFAILLSFKHFAGRPMECMIPSGFNSAWEQYTENYCWAQDTYFVPPHVFVEDVKPEDRHETRISYYQWMPFFLLFQAACFKLPTFIWKCLATHSGMKMGEILRLATDPANSTIDLKKANINALCVHLQGALRFHTRVKMRNMLPHKILRCLNVRYSSHYVVMVYITAKVAFLFNVCFQLHLLCRYLLPQFANSFGLKEWKKLIWPPENYSSWHSSGLFPRVTLCDFDVREMGNIQTHTIQCVLVVNIFTEKIFILLWLWFVVLSAVTMISLLSWAYVLCSQRSKEHFILNHLEMSEAPFDKTDHENKEAVDRFIDDYLGIDGIFVLKMIAANADVVFTTELIASLWRSHYSFEQQRKARLQMEKVWPEHEQRLEAALMEEAEIALGNDIPDAMLLRKRSIFEESSFRSPPGSVYRRIQQAFVPPEKIKGSGLRNPKLSNYGGSPPDSVLTGSSGAQRGSIVSIPSLNKLRRRRSFENLDVELNRVKRFADSSSDEEDDDRERKRSEVSSRKSSRGKFYM</sequence>
<evidence type="ECO:0000256" key="4">
    <source>
        <dbReference type="ARBA" id="ARBA00022475"/>
    </source>
</evidence>
<dbReference type="GO" id="GO:0005886">
    <property type="term" value="C:plasma membrane"/>
    <property type="evidence" value="ECO:0007669"/>
    <property type="project" value="UniProtKB-SubCell"/>
</dbReference>
<proteinExistence type="evidence at transcript level"/>
<dbReference type="GO" id="GO:0005243">
    <property type="term" value="F:gap junction channel activity"/>
    <property type="evidence" value="ECO:0007669"/>
    <property type="project" value="TreeGrafter"/>
</dbReference>
<name>F1L247_ASCSU</name>
<evidence type="ECO:0000256" key="1">
    <source>
        <dbReference type="ARBA" id="ARBA00004610"/>
    </source>
</evidence>
<comment type="caution">
    <text evidence="12">Lacks conserved residue(s) required for the propagation of feature annotation.</text>
</comment>
<gene>
    <name evidence="12" type="primary">inx</name>
</gene>
<keyword evidence="7" id="KW-0965">Cell junction</keyword>